<name>A0A2S9XPQ3_9BACT</name>
<dbReference type="PROSITE" id="PS50082">
    <property type="entry name" value="WD_REPEATS_2"/>
    <property type="match status" value="3"/>
</dbReference>
<dbReference type="InterPro" id="IPR036322">
    <property type="entry name" value="WD40_repeat_dom_sf"/>
</dbReference>
<feature type="region of interest" description="Disordered" evidence="2">
    <location>
        <begin position="23"/>
        <end position="61"/>
    </location>
</feature>
<dbReference type="Gene3D" id="2.130.10.10">
    <property type="entry name" value="YVTN repeat-like/Quinoprotein amine dehydrogenase"/>
    <property type="match status" value="3"/>
</dbReference>
<gene>
    <name evidence="4" type="ORF">ENSA7_76700</name>
</gene>
<dbReference type="Proteomes" id="UP000238823">
    <property type="component" value="Unassembled WGS sequence"/>
</dbReference>
<dbReference type="PROSITE" id="PS50294">
    <property type="entry name" value="WD_REPEATS_REGION"/>
    <property type="match status" value="2"/>
</dbReference>
<evidence type="ECO:0000256" key="2">
    <source>
        <dbReference type="SAM" id="MobiDB-lite"/>
    </source>
</evidence>
<feature type="domain" description="Anaphase-promoting complex subunit 4-like WD40" evidence="3">
    <location>
        <begin position="174"/>
        <end position="245"/>
    </location>
</feature>
<dbReference type="SMART" id="SM00320">
    <property type="entry name" value="WD40"/>
    <property type="match status" value="4"/>
</dbReference>
<dbReference type="OrthoDB" id="9765809at2"/>
<reference evidence="4 5" key="1">
    <citation type="submission" date="2018-03" db="EMBL/GenBank/DDBJ databases">
        <title>Draft Genome Sequences of the Obligatory Marine Myxobacteria Enhygromyxa salina SWB007.</title>
        <authorList>
            <person name="Poehlein A."/>
            <person name="Moghaddam J.A."/>
            <person name="Harms H."/>
            <person name="Alanjari M."/>
            <person name="Koenig G.M."/>
            <person name="Daniel R."/>
            <person name="Schaeberle T.F."/>
        </authorList>
    </citation>
    <scope>NUCLEOTIDE SEQUENCE [LARGE SCALE GENOMIC DNA]</scope>
    <source>
        <strain evidence="4 5">SWB007</strain>
    </source>
</reference>
<evidence type="ECO:0000256" key="1">
    <source>
        <dbReference type="PROSITE-ProRule" id="PRU00221"/>
    </source>
</evidence>
<feature type="repeat" description="WD" evidence="1">
    <location>
        <begin position="190"/>
        <end position="231"/>
    </location>
</feature>
<dbReference type="AlphaFoldDB" id="A0A2S9XPQ3"/>
<dbReference type="InterPro" id="IPR024977">
    <property type="entry name" value="Apc4-like_WD40_dom"/>
</dbReference>
<keyword evidence="1" id="KW-0853">WD repeat</keyword>
<feature type="compositionally biased region" description="Pro residues" evidence="2">
    <location>
        <begin position="46"/>
        <end position="61"/>
    </location>
</feature>
<proteinExistence type="predicted"/>
<dbReference type="InterPro" id="IPR015943">
    <property type="entry name" value="WD40/YVTN_repeat-like_dom_sf"/>
</dbReference>
<evidence type="ECO:0000313" key="5">
    <source>
        <dbReference type="Proteomes" id="UP000238823"/>
    </source>
</evidence>
<protein>
    <submittedName>
        <fullName evidence="4">WD domain, G-beta repeat</fullName>
    </submittedName>
</protein>
<dbReference type="PANTHER" id="PTHR19879:SF9">
    <property type="entry name" value="TRANSCRIPTION INITIATION FACTOR TFIID SUBUNIT 5"/>
    <property type="match status" value="1"/>
</dbReference>
<organism evidence="4 5">
    <name type="scientific">Enhygromyxa salina</name>
    <dbReference type="NCBI Taxonomy" id="215803"/>
    <lineage>
        <taxon>Bacteria</taxon>
        <taxon>Pseudomonadati</taxon>
        <taxon>Myxococcota</taxon>
        <taxon>Polyangia</taxon>
        <taxon>Nannocystales</taxon>
        <taxon>Nannocystaceae</taxon>
        <taxon>Enhygromyxa</taxon>
    </lineage>
</organism>
<dbReference type="SUPFAM" id="SSF50978">
    <property type="entry name" value="WD40 repeat-like"/>
    <property type="match status" value="1"/>
</dbReference>
<evidence type="ECO:0000313" key="4">
    <source>
        <dbReference type="EMBL" id="PRP94847.1"/>
    </source>
</evidence>
<dbReference type="Pfam" id="PF12894">
    <property type="entry name" value="ANAPC4_WD40"/>
    <property type="match status" value="1"/>
</dbReference>
<feature type="repeat" description="WD" evidence="1">
    <location>
        <begin position="315"/>
        <end position="349"/>
    </location>
</feature>
<dbReference type="PANTHER" id="PTHR19879">
    <property type="entry name" value="TRANSCRIPTION INITIATION FACTOR TFIID"/>
    <property type="match status" value="1"/>
</dbReference>
<dbReference type="InterPro" id="IPR001680">
    <property type="entry name" value="WD40_rpt"/>
</dbReference>
<evidence type="ECO:0000259" key="3">
    <source>
        <dbReference type="Pfam" id="PF12894"/>
    </source>
</evidence>
<sequence>MDELGKAALALLIMLPTACERSADRAPAPGVAPPAEAKAQVELEPRPPAVDPPSAEPSPADPLPVFTLARLAHDAAVVDLAWSADGAVIATASSDGKLRLWDAHDYTLTRTIEGLPSSGSRRVAISEDGGTVVTNVEHQVHVFVGEAESTLTHDGPVFAVAVTADATVIASGGVDGLRIWAADGRQRRHVNQREASVSSVQFSADGRTLASGWGDGRVRVIDAKTGKIKRTIEISEAPSSVAYSSNGERVAARIGAAELGIFATATGKITAKLPLAQPLGFGAGGNLMLAAGPLDDSEFAVTLIEANGGGIVRGFLGHAGTVNAAVFSPDDNFFASASSDATVLIWAAP</sequence>
<dbReference type="RefSeq" id="WP_106094434.1">
    <property type="nucleotide sequence ID" value="NZ_PVNL01000139.1"/>
</dbReference>
<dbReference type="Pfam" id="PF00400">
    <property type="entry name" value="WD40"/>
    <property type="match status" value="2"/>
</dbReference>
<dbReference type="EMBL" id="PVNL01000139">
    <property type="protein sequence ID" value="PRP94847.1"/>
    <property type="molecule type" value="Genomic_DNA"/>
</dbReference>
<feature type="repeat" description="WD" evidence="1">
    <location>
        <begin position="70"/>
        <end position="111"/>
    </location>
</feature>
<feature type="compositionally biased region" description="Low complexity" evidence="2">
    <location>
        <begin position="25"/>
        <end position="38"/>
    </location>
</feature>
<comment type="caution">
    <text evidence="4">The sequence shown here is derived from an EMBL/GenBank/DDBJ whole genome shotgun (WGS) entry which is preliminary data.</text>
</comment>
<accession>A0A2S9XPQ3</accession>